<sequence>MSIRMWAGTAAFATGMAMGMVGCSGGDDPPSVDEVTSEESAVDDTAAATEEPQAGTDDEDASDPTEETEAAGGGDADVCALLGDADLEDVTGLAFDQGVFDTDLSSDLQYVCNWTHSGDTLAIVQVLVLPGVGDVVSQRDSAEEWMGATEDVEVAGATDAYSVASGSIIGMRAGDDFVQVSYMSADADDVTDMTVELAEIVVGNL</sequence>
<evidence type="ECO:0008006" key="4">
    <source>
        <dbReference type="Google" id="ProtNLM"/>
    </source>
</evidence>
<evidence type="ECO:0000256" key="1">
    <source>
        <dbReference type="SAM" id="MobiDB-lite"/>
    </source>
</evidence>
<evidence type="ECO:0000313" key="3">
    <source>
        <dbReference type="Proteomes" id="UP000183315"/>
    </source>
</evidence>
<reference evidence="3" key="1">
    <citation type="submission" date="2016-10" db="EMBL/GenBank/DDBJ databases">
        <authorList>
            <person name="Varghese N."/>
        </authorList>
    </citation>
    <scope>NUCLEOTIDE SEQUENCE [LARGE SCALE GENOMIC DNA]</scope>
    <source>
        <strain evidence="3">DSM 24868</strain>
    </source>
</reference>
<evidence type="ECO:0000313" key="2">
    <source>
        <dbReference type="EMBL" id="SEJ67811.1"/>
    </source>
</evidence>
<feature type="compositionally biased region" description="Acidic residues" evidence="1">
    <location>
        <begin position="56"/>
        <end position="69"/>
    </location>
</feature>
<dbReference type="Proteomes" id="UP000183315">
    <property type="component" value="Unassembled WGS sequence"/>
</dbReference>
<accession>A0A1H7AQ77</accession>
<gene>
    <name evidence="2" type="ORF">SAMN05421637_2648</name>
</gene>
<dbReference type="EMBL" id="FNZI01000008">
    <property type="protein sequence ID" value="SEJ67811.1"/>
    <property type="molecule type" value="Genomic_DNA"/>
</dbReference>
<protein>
    <recommendedName>
        <fullName evidence="4">DUF3558 domain-containing protein</fullName>
    </recommendedName>
</protein>
<dbReference type="AlphaFoldDB" id="A0A1H7AQ77"/>
<organism evidence="2 3">
    <name type="scientific">Demequina mangrovi</name>
    <dbReference type="NCBI Taxonomy" id="1043493"/>
    <lineage>
        <taxon>Bacteria</taxon>
        <taxon>Bacillati</taxon>
        <taxon>Actinomycetota</taxon>
        <taxon>Actinomycetes</taxon>
        <taxon>Micrococcales</taxon>
        <taxon>Demequinaceae</taxon>
        <taxon>Demequina</taxon>
    </lineage>
</organism>
<proteinExistence type="predicted"/>
<keyword evidence="3" id="KW-1185">Reference proteome</keyword>
<name>A0A1H7AQ77_9MICO</name>
<feature type="region of interest" description="Disordered" evidence="1">
    <location>
        <begin position="24"/>
        <end position="77"/>
    </location>
</feature>
<dbReference type="PROSITE" id="PS51257">
    <property type="entry name" value="PROKAR_LIPOPROTEIN"/>
    <property type="match status" value="1"/>
</dbReference>
<dbReference type="RefSeq" id="WP_143059025.1">
    <property type="nucleotide sequence ID" value="NZ_BBLU01000009.1"/>
</dbReference>
<dbReference type="OrthoDB" id="5148238at2"/>